<dbReference type="VEuPathDB" id="TriTrypDB:TCDM_13534"/>
<evidence type="ECO:0000313" key="1">
    <source>
        <dbReference type="EMBL" id="ESS55019.1"/>
    </source>
</evidence>
<proteinExistence type="predicted"/>
<reference evidence="1 2" key="1">
    <citation type="journal article" date="2014" name="Genome Announc.">
        <title>Trypanosoma cruzi Clone Dm28c Draft Genome Sequence.</title>
        <authorList>
            <person name="Grisard E.C."/>
            <person name="Teixeira S.M."/>
            <person name="de Almeida L.G."/>
            <person name="Stoco P.H."/>
            <person name="Gerber A.L."/>
            <person name="Talavera-Lopez C."/>
            <person name="Lima O.C."/>
            <person name="Andersson B."/>
            <person name="de Vasconcelos A.T."/>
        </authorList>
    </citation>
    <scope>NUCLEOTIDE SEQUENCE [LARGE SCALE GENOMIC DNA]</scope>
    <source>
        <strain evidence="1 2">Dm28c</strain>
    </source>
</reference>
<evidence type="ECO:0008006" key="3">
    <source>
        <dbReference type="Google" id="ProtNLM"/>
    </source>
</evidence>
<gene>
    <name evidence="1" type="ORF">TCDM_13534</name>
</gene>
<organism evidence="1 2">
    <name type="scientific">Trypanosoma cruzi Dm28c</name>
    <dbReference type="NCBI Taxonomy" id="1416333"/>
    <lineage>
        <taxon>Eukaryota</taxon>
        <taxon>Discoba</taxon>
        <taxon>Euglenozoa</taxon>
        <taxon>Kinetoplastea</taxon>
        <taxon>Metakinetoplastina</taxon>
        <taxon>Trypanosomatida</taxon>
        <taxon>Trypanosomatidae</taxon>
        <taxon>Trypanosoma</taxon>
        <taxon>Schizotrypanum</taxon>
    </lineage>
</organism>
<dbReference type="Proteomes" id="UP000017861">
    <property type="component" value="Unassembled WGS sequence"/>
</dbReference>
<dbReference type="AlphaFoldDB" id="V5AIG2"/>
<name>V5AIG2_TRYCR</name>
<evidence type="ECO:0000313" key="2">
    <source>
        <dbReference type="Proteomes" id="UP000017861"/>
    </source>
</evidence>
<protein>
    <recommendedName>
        <fullName evidence="3">Target of rapamycin (TOR) kinase 1</fullName>
    </recommendedName>
</protein>
<accession>V5AIG2</accession>
<dbReference type="EMBL" id="AYLP01001088">
    <property type="protein sequence ID" value="ESS55019.1"/>
    <property type="molecule type" value="Genomic_DNA"/>
</dbReference>
<sequence length="255" mass="28029">MRHAVAEVFNRRGNGGCGVTVFVRVGQFLVRRLFDYCFHIKAVRRRLSAPNRGIVQETSPANLPSAVVGLGEGLRHSIENIIVSESSSPRKRKWAAIITDALFRGWGAVFVPYSGDVKIAGGKWKKPFFIMQAEACAVRLALSAFPAVLPSTMDVWVDNTSLQGAANKGNSKSHAMMWELQRIYEFVDSRGIQVSVAYVRSAENPADGISRGCVFTLQDLAKGGTCEGQRRCLLAAGPQSLPLRNKLYIHPIRVE</sequence>
<comment type="caution">
    <text evidence="1">The sequence shown here is derived from an EMBL/GenBank/DDBJ whole genome shotgun (WGS) entry which is preliminary data.</text>
</comment>